<dbReference type="VEuPathDB" id="PiroplasmaDB:BBOV_I001005"/>
<evidence type="ECO:0000313" key="1">
    <source>
        <dbReference type="EMBL" id="BAN65750.1"/>
    </source>
</evidence>
<dbReference type="AlphaFoldDB" id="S6CAC8"/>
<accession>S6CAC8</accession>
<reference evidence="1" key="1">
    <citation type="journal article" date="2014" name="BMC Genomics">
        <title>The Babesia bovis gene and promoter model: an update from full-length EST analysis.</title>
        <authorList>
            <person name="Yamagishi J."/>
            <person name="Wakaguri H."/>
            <person name="Yokoyama N."/>
            <person name="Yamashita R."/>
            <person name="Suzuki Y."/>
            <person name="Xuan X."/>
            <person name="Igarashi I."/>
        </authorList>
    </citation>
    <scope>NUCLEOTIDE SEQUENCE</scope>
    <source>
        <strain evidence="1">Texas</strain>
    </source>
</reference>
<sequence>MPTKEYIKSDSVMPMIPPCRWNIGITKCQSLICYLETAHKMGNEYTEFEVYTRGKEQTICTPMNDADEVIEKRFKPNSDKPLRTTIKKNRIIHSSKHSDSDSSDIECETTDVMLKVKAPGLLAELETTFQGLQAFSSYDTSKPKINPHIRPKTVLRTDSIYSLCKVSVRTHVEYNRRTQLTPSYIINMKHYWLLQYQTTTKRQSGHTSYCQ</sequence>
<organism evidence="1">
    <name type="scientific">Babesia bovis</name>
    <dbReference type="NCBI Taxonomy" id="5865"/>
    <lineage>
        <taxon>Eukaryota</taxon>
        <taxon>Sar</taxon>
        <taxon>Alveolata</taxon>
        <taxon>Apicomplexa</taxon>
        <taxon>Aconoidasida</taxon>
        <taxon>Piroplasmida</taxon>
        <taxon>Babesiidae</taxon>
        <taxon>Babesia</taxon>
    </lineage>
</organism>
<protein>
    <submittedName>
        <fullName evidence="1">Fe/Mn superoxide dismutase, putative</fullName>
    </submittedName>
</protein>
<name>S6CAC8_BABBO</name>
<proteinExistence type="evidence at transcript level"/>
<dbReference type="EMBL" id="AK441956">
    <property type="protein sequence ID" value="BAN65750.1"/>
    <property type="molecule type" value="mRNA"/>
</dbReference>